<comment type="similarity">
    <text evidence="1">Belongs to the bacterial ribosomal protein bS6 family.</text>
</comment>
<dbReference type="FunFam" id="3.30.70.60:FF:000002">
    <property type="entry name" value="30S ribosomal protein S6"/>
    <property type="match status" value="1"/>
</dbReference>
<evidence type="ECO:0000256" key="4">
    <source>
        <dbReference type="SAM" id="Coils"/>
    </source>
</evidence>
<dbReference type="Gene3D" id="3.30.70.60">
    <property type="match status" value="1"/>
</dbReference>
<keyword evidence="6" id="KW-1133">Transmembrane helix</keyword>
<keyword evidence="6" id="KW-0472">Membrane</keyword>
<dbReference type="InterPro" id="IPR000529">
    <property type="entry name" value="Ribosomal_bS6"/>
</dbReference>
<dbReference type="GO" id="GO:0019843">
    <property type="term" value="F:rRNA binding"/>
    <property type="evidence" value="ECO:0007669"/>
    <property type="project" value="UniProtKB-KW"/>
</dbReference>
<dbReference type="GO" id="GO:0006412">
    <property type="term" value="P:translation"/>
    <property type="evidence" value="ECO:0007669"/>
    <property type="project" value="InterPro"/>
</dbReference>
<gene>
    <name evidence="7" type="ORF">G4B88_007443</name>
</gene>
<dbReference type="Pfam" id="PF01250">
    <property type="entry name" value="Ribosomal_S6"/>
    <property type="match status" value="1"/>
</dbReference>
<keyword evidence="6" id="KW-0812">Transmembrane</keyword>
<comment type="caution">
    <text evidence="7">The sequence shown here is derived from an EMBL/GenBank/DDBJ whole genome shotgun (WGS) entry which is preliminary data.</text>
</comment>
<evidence type="ECO:0000256" key="5">
    <source>
        <dbReference type="SAM" id="MobiDB-lite"/>
    </source>
</evidence>
<feature type="transmembrane region" description="Helical" evidence="6">
    <location>
        <begin position="296"/>
        <end position="317"/>
    </location>
</feature>
<sequence length="819" mass="91388">MDTLLQLHSSVAFLTPNHLNRIGSSGNQTFRFLFLSNGFSSSSSSLSPNSSQRVSVIVGAKKNRKEDTHHFAPKPDEATGPFPESVLFKEIYEVLKLQLENDLQEEQRLRHYEVVYLIHEKHAEEVESVNAKVNDFLREKRGTIWRISDWGMRRLAYKIQKAKNAHYILMNFEMDAKWINDFKSMLDKDERVIRHLVIKRDEAITEDCPPPPEFHSMRSGMDDDDDEDLEIDDEEYDEDWDAEGEFEDDDGIIVVSDEDEEDRTSRSDAKSKTSKLKAEKENSLYKAELEPRRRTMATTTSTNILALLLMFLIVVIIPKCECSDNYGPVPNSDVDLLEFPLNLEYLEAEFFLFGALGYGLDKVAPNLSKGGPPPIGAKKANLDSLTKDIILQFGWQEVGHLRAIQNTVKGFPRPLLNLSSSSFAQVMDSAFGRKLRPPFDPYANSINFLLASYLVPYLVGGLLGVESGQDAVIRALLYERAMTKVKPYGITVADFTNRISDLRNQLGHGGLKDEGLVVPPFQGAEGRVAGNVLAGDRYSLSYGRTPEEILRIVYGGNGDEHVVGGFYPKGANESMRATTPIFALMLFFLLRLPKSLSKNNYGTSVPKSDVDLLEFPLNLEFFEAEFFLYGALGYGLDKVAPQLTKGGPPPIGATKANLDTLTKDVILQFGLQEVGHLRAIQKTVKGFPRPLLNLSSSSFANVIDSQDAVIRAMLYERRKMIVKPYNMNVAEFTNQISKLRNKLGKAGLKDEGLMVPTSLGAEGRVSGNVLSANQDSLSYGRTPMEILRIVYGSGNEHVPGGFYPKGGNGRIAKSYLDHH</sequence>
<dbReference type="GO" id="GO:0005840">
    <property type="term" value="C:ribosome"/>
    <property type="evidence" value="ECO:0007669"/>
    <property type="project" value="InterPro"/>
</dbReference>
<feature type="compositionally biased region" description="Acidic residues" evidence="5">
    <location>
        <begin position="251"/>
        <end position="262"/>
    </location>
</feature>
<dbReference type="InterPro" id="IPR052965">
    <property type="entry name" value="Pigment-catalase-like"/>
</dbReference>
<evidence type="ECO:0008006" key="9">
    <source>
        <dbReference type="Google" id="ProtNLM"/>
    </source>
</evidence>
<evidence type="ECO:0000256" key="6">
    <source>
        <dbReference type="SAM" id="Phobius"/>
    </source>
</evidence>
<accession>A0A7J6E7S5</accession>
<dbReference type="Proteomes" id="UP000583929">
    <property type="component" value="Unassembled WGS sequence"/>
</dbReference>
<protein>
    <recommendedName>
        <fullName evidence="9">Desiccation-related protein PCC13-62</fullName>
    </recommendedName>
</protein>
<feature type="region of interest" description="Disordered" evidence="5">
    <location>
        <begin position="205"/>
        <end position="228"/>
    </location>
</feature>
<dbReference type="HAMAP" id="MF_00360">
    <property type="entry name" value="Ribosomal_bS6"/>
    <property type="match status" value="1"/>
</dbReference>
<dbReference type="CDD" id="cd00473">
    <property type="entry name" value="bS6"/>
    <property type="match status" value="1"/>
</dbReference>
<reference evidence="7 8" key="1">
    <citation type="journal article" date="2020" name="bioRxiv">
        <title>Sequence and annotation of 42 cannabis genomes reveals extensive copy number variation in cannabinoid synthesis and pathogen resistance genes.</title>
        <authorList>
            <person name="Mckernan K.J."/>
            <person name="Helbert Y."/>
            <person name="Kane L.T."/>
            <person name="Ebling H."/>
            <person name="Zhang L."/>
            <person name="Liu B."/>
            <person name="Eaton Z."/>
            <person name="Mclaughlin S."/>
            <person name="Kingan S."/>
            <person name="Baybayan P."/>
            <person name="Concepcion G."/>
            <person name="Jordan M."/>
            <person name="Riva A."/>
            <person name="Barbazuk W."/>
            <person name="Harkins T."/>
        </authorList>
    </citation>
    <scope>NUCLEOTIDE SEQUENCE [LARGE SCALE GENOMIC DNA]</scope>
    <source>
        <strain evidence="8">cv. Jamaican Lion 4</strain>
        <tissue evidence="7">Leaf</tissue>
    </source>
</reference>
<dbReference type="InterPro" id="IPR035980">
    <property type="entry name" value="Ribosomal_bS6_sf"/>
</dbReference>
<evidence type="ECO:0000256" key="1">
    <source>
        <dbReference type="ARBA" id="ARBA00009512"/>
    </source>
</evidence>
<name>A0A7J6E7S5_CANSA</name>
<dbReference type="GO" id="GO:0003735">
    <property type="term" value="F:structural constituent of ribosome"/>
    <property type="evidence" value="ECO:0007669"/>
    <property type="project" value="InterPro"/>
</dbReference>
<keyword evidence="2" id="KW-0699">rRNA-binding</keyword>
<feature type="coiled-coil region" evidence="4">
    <location>
        <begin position="89"/>
        <end position="139"/>
    </location>
</feature>
<evidence type="ECO:0000313" key="8">
    <source>
        <dbReference type="Proteomes" id="UP000583929"/>
    </source>
</evidence>
<keyword evidence="4" id="KW-0175">Coiled coil</keyword>
<dbReference type="NCBIfam" id="TIGR00166">
    <property type="entry name" value="S6"/>
    <property type="match status" value="1"/>
</dbReference>
<dbReference type="PANTHER" id="PTHR31694">
    <property type="entry name" value="DESICCATION-LIKE PROTEIN"/>
    <property type="match status" value="1"/>
</dbReference>
<dbReference type="Pfam" id="PF13668">
    <property type="entry name" value="Ferritin_2"/>
    <property type="match status" value="2"/>
</dbReference>
<organism evidence="7 8">
    <name type="scientific">Cannabis sativa</name>
    <name type="common">Hemp</name>
    <name type="synonym">Marijuana</name>
    <dbReference type="NCBI Taxonomy" id="3483"/>
    <lineage>
        <taxon>Eukaryota</taxon>
        <taxon>Viridiplantae</taxon>
        <taxon>Streptophyta</taxon>
        <taxon>Embryophyta</taxon>
        <taxon>Tracheophyta</taxon>
        <taxon>Spermatophyta</taxon>
        <taxon>Magnoliopsida</taxon>
        <taxon>eudicotyledons</taxon>
        <taxon>Gunneridae</taxon>
        <taxon>Pentapetalae</taxon>
        <taxon>rosids</taxon>
        <taxon>fabids</taxon>
        <taxon>Rosales</taxon>
        <taxon>Cannabaceae</taxon>
        <taxon>Cannabis</taxon>
    </lineage>
</organism>
<keyword evidence="3" id="KW-0694">RNA-binding</keyword>
<evidence type="ECO:0000256" key="2">
    <source>
        <dbReference type="ARBA" id="ARBA00022730"/>
    </source>
</evidence>
<evidence type="ECO:0000256" key="3">
    <source>
        <dbReference type="ARBA" id="ARBA00022884"/>
    </source>
</evidence>
<dbReference type="SUPFAM" id="SSF54995">
    <property type="entry name" value="Ribosomal protein S6"/>
    <property type="match status" value="1"/>
</dbReference>
<dbReference type="EMBL" id="JAATIQ010000483">
    <property type="protein sequence ID" value="KAF4354314.1"/>
    <property type="molecule type" value="Genomic_DNA"/>
</dbReference>
<feature type="non-terminal residue" evidence="7">
    <location>
        <position position="1"/>
    </location>
</feature>
<dbReference type="PANTHER" id="PTHR31694:SF12">
    <property type="entry name" value="DESICCATION-LIKE PROTEIN"/>
    <property type="match status" value="1"/>
</dbReference>
<feature type="region of interest" description="Disordered" evidence="5">
    <location>
        <begin position="251"/>
        <end position="277"/>
    </location>
</feature>
<feature type="compositionally biased region" description="Basic and acidic residues" evidence="5">
    <location>
        <begin position="263"/>
        <end position="277"/>
    </location>
</feature>
<evidence type="ECO:0000313" key="7">
    <source>
        <dbReference type="EMBL" id="KAF4354314.1"/>
    </source>
</evidence>
<proteinExistence type="inferred from homology"/>
<dbReference type="AlphaFoldDB" id="A0A7J6E7S5"/>
<dbReference type="InterPro" id="IPR020814">
    <property type="entry name" value="Ribosomal_S6_plastid/chlpt"/>
</dbReference>
<keyword evidence="8" id="KW-1185">Reference proteome</keyword>
<dbReference type="InterPro" id="IPR014717">
    <property type="entry name" value="Transl_elong_EF1B/ribsomal_bS6"/>
</dbReference>